<dbReference type="GO" id="GO:0022841">
    <property type="term" value="F:potassium ion leak channel activity"/>
    <property type="evidence" value="ECO:0007669"/>
    <property type="project" value="TreeGrafter"/>
</dbReference>
<dbReference type="AlphaFoldDB" id="A0AAN8ITS8"/>
<evidence type="ECO:0000256" key="6">
    <source>
        <dbReference type="ARBA" id="ARBA00023136"/>
    </source>
</evidence>
<evidence type="ECO:0000256" key="7">
    <source>
        <dbReference type="ARBA" id="ARBA00023303"/>
    </source>
</evidence>
<dbReference type="PANTHER" id="PTHR11003:SF86">
    <property type="entry name" value="POTASSIUM CHANNEL DOMAIN-CONTAINING PROTEIN"/>
    <property type="match status" value="1"/>
</dbReference>
<keyword evidence="4 9" id="KW-1133">Transmembrane helix</keyword>
<evidence type="ECO:0000256" key="8">
    <source>
        <dbReference type="SAM" id="MobiDB-lite"/>
    </source>
</evidence>
<feature type="domain" description="Potassium channel" evidence="10">
    <location>
        <begin position="97"/>
        <end position="153"/>
    </location>
</feature>
<feature type="domain" description="Potassium channel" evidence="10">
    <location>
        <begin position="222"/>
        <end position="259"/>
    </location>
</feature>
<keyword evidence="7" id="KW-0407">Ion channel</keyword>
<keyword evidence="3 9" id="KW-0812">Transmembrane</keyword>
<name>A0AAN8ITS8_TRICO</name>
<dbReference type="Proteomes" id="UP001331761">
    <property type="component" value="Unassembled WGS sequence"/>
</dbReference>
<feature type="transmembrane region" description="Helical" evidence="9">
    <location>
        <begin position="247"/>
        <end position="268"/>
    </location>
</feature>
<evidence type="ECO:0000256" key="3">
    <source>
        <dbReference type="ARBA" id="ARBA00022692"/>
    </source>
</evidence>
<feature type="transmembrane region" description="Helical" evidence="9">
    <location>
        <begin position="12"/>
        <end position="33"/>
    </location>
</feature>
<feature type="non-terminal residue" evidence="11">
    <location>
        <position position="1"/>
    </location>
</feature>
<evidence type="ECO:0000259" key="10">
    <source>
        <dbReference type="Pfam" id="PF07885"/>
    </source>
</evidence>
<feature type="compositionally biased region" description="Polar residues" evidence="8">
    <location>
        <begin position="755"/>
        <end position="764"/>
    </location>
</feature>
<keyword evidence="12" id="KW-1185">Reference proteome</keyword>
<dbReference type="SUPFAM" id="SSF81324">
    <property type="entry name" value="Voltage-gated potassium channels"/>
    <property type="match status" value="2"/>
</dbReference>
<reference evidence="11 12" key="1">
    <citation type="submission" date="2019-10" db="EMBL/GenBank/DDBJ databases">
        <title>Assembly and Annotation for the nematode Trichostrongylus colubriformis.</title>
        <authorList>
            <person name="Martin J."/>
        </authorList>
    </citation>
    <scope>NUCLEOTIDE SEQUENCE [LARGE SCALE GENOMIC DNA]</scope>
    <source>
        <strain evidence="11">G859</strain>
        <tissue evidence="11">Whole worm</tissue>
    </source>
</reference>
<keyword evidence="5" id="KW-0406">Ion transport</keyword>
<feature type="transmembrane region" description="Helical" evidence="9">
    <location>
        <begin position="214"/>
        <end position="235"/>
    </location>
</feature>
<dbReference type="EMBL" id="WIXE01025449">
    <property type="protein sequence ID" value="KAK5964699.1"/>
    <property type="molecule type" value="Genomic_DNA"/>
</dbReference>
<evidence type="ECO:0000256" key="2">
    <source>
        <dbReference type="ARBA" id="ARBA00022448"/>
    </source>
</evidence>
<evidence type="ECO:0000256" key="5">
    <source>
        <dbReference type="ARBA" id="ARBA00023065"/>
    </source>
</evidence>
<dbReference type="InterPro" id="IPR003280">
    <property type="entry name" value="2pore_dom_K_chnl"/>
</dbReference>
<evidence type="ECO:0000256" key="4">
    <source>
        <dbReference type="ARBA" id="ARBA00022989"/>
    </source>
</evidence>
<keyword evidence="2" id="KW-0813">Transport</keyword>
<evidence type="ECO:0000256" key="1">
    <source>
        <dbReference type="ARBA" id="ARBA00004141"/>
    </source>
</evidence>
<feature type="transmembrane region" description="Helical" evidence="9">
    <location>
        <begin position="131"/>
        <end position="149"/>
    </location>
</feature>
<feature type="region of interest" description="Disordered" evidence="8">
    <location>
        <begin position="746"/>
        <end position="774"/>
    </location>
</feature>
<sequence>AKFYYDRYNCRYFAPFLLLFIYSLLGAWIFYLVEYQNEKEMKLKESKDLERLRHNSFLRFLDLFQTKRRNERAARSRDLLLWYEKELEKVKLPEALEWDMWGALFYVGTIFTTIGYGNIVPRTIPGRALSVVYAIIGIPLVLAILSRFGQFLEHTITRAWQKHREKFKTVRKKTKRHLKMEQSASLNDLEEGKHITEEKSDFLEDHLIEDSRTIPIWLALFICVSWICACAALFLIWEKRWTFFTSLYFFFISLSTIGLEMPTVYGIATQMDNLVASMACDPMSEIVAQVNGETQWSTQPSLIQQEPLHHVYDEDDRDSMSDATSLPLDSVSFPRTKTQGKVNKKVAFSSDAEPINVDSSSSGSLSIESEAVEIVDSHVQTDISQFQIDEIVLRLAALQDLGVNTHQQPQVSCGVSTQPVYFRTQSVETDIHDFITKSVETDDAVLLDKSMETSRSEYVDADTDAPLSWADKVRRDMMTSPVIRRLIFKTAGTSNRSGSTDESRSNADHSQQTSMLIDRPRSAIDREQQTSIIIDRARSAIDREQQTSIVTDRPSSAIDREQQTSTIIDQLPRSSLDDAATQSSLEVHEKMTSPILLTPLGRSMQTSLDETMNRSQQTSVEHLNAPTEPTQMMVVSTAVGPDGEAEPYHPGTDWDHLSNSFYGGRMTDSMEMSTQCSPPMSRSVTTQNSRNLGVMVTRARSSSTSGLGTSIYDETRQFWWFARSREVKATFQHCYRSIVKSQSPLRSEMKDINAEAQTGTSMEQEPSESRRPVSSFCIMTAPI</sequence>
<evidence type="ECO:0000313" key="12">
    <source>
        <dbReference type="Proteomes" id="UP001331761"/>
    </source>
</evidence>
<dbReference type="Gene3D" id="1.10.287.70">
    <property type="match status" value="1"/>
</dbReference>
<protein>
    <recommendedName>
        <fullName evidence="10">Potassium channel domain-containing protein</fullName>
    </recommendedName>
</protein>
<dbReference type="PANTHER" id="PTHR11003">
    <property type="entry name" value="POTASSIUM CHANNEL, SUBFAMILY K"/>
    <property type="match status" value="1"/>
</dbReference>
<proteinExistence type="predicted"/>
<dbReference type="GO" id="GO:0005886">
    <property type="term" value="C:plasma membrane"/>
    <property type="evidence" value="ECO:0007669"/>
    <property type="project" value="TreeGrafter"/>
</dbReference>
<comment type="caution">
    <text evidence="11">The sequence shown here is derived from an EMBL/GenBank/DDBJ whole genome shotgun (WGS) entry which is preliminary data.</text>
</comment>
<evidence type="ECO:0000313" key="11">
    <source>
        <dbReference type="EMBL" id="KAK5964699.1"/>
    </source>
</evidence>
<dbReference type="GO" id="GO:0030322">
    <property type="term" value="P:stabilization of membrane potential"/>
    <property type="evidence" value="ECO:0007669"/>
    <property type="project" value="TreeGrafter"/>
</dbReference>
<feature type="region of interest" description="Disordered" evidence="8">
    <location>
        <begin position="489"/>
        <end position="524"/>
    </location>
</feature>
<dbReference type="Pfam" id="PF07885">
    <property type="entry name" value="Ion_trans_2"/>
    <property type="match status" value="2"/>
</dbReference>
<dbReference type="GO" id="GO:0015271">
    <property type="term" value="F:outward rectifier potassium channel activity"/>
    <property type="evidence" value="ECO:0007669"/>
    <property type="project" value="TreeGrafter"/>
</dbReference>
<feature type="transmembrane region" description="Helical" evidence="9">
    <location>
        <begin position="100"/>
        <end position="119"/>
    </location>
</feature>
<organism evidence="11 12">
    <name type="scientific">Trichostrongylus colubriformis</name>
    <name type="common">Black scour worm</name>
    <dbReference type="NCBI Taxonomy" id="6319"/>
    <lineage>
        <taxon>Eukaryota</taxon>
        <taxon>Metazoa</taxon>
        <taxon>Ecdysozoa</taxon>
        <taxon>Nematoda</taxon>
        <taxon>Chromadorea</taxon>
        <taxon>Rhabditida</taxon>
        <taxon>Rhabditina</taxon>
        <taxon>Rhabditomorpha</taxon>
        <taxon>Strongyloidea</taxon>
        <taxon>Trichostrongylidae</taxon>
        <taxon>Trichostrongylus</taxon>
    </lineage>
</organism>
<feature type="region of interest" description="Disordered" evidence="8">
    <location>
        <begin position="544"/>
        <end position="566"/>
    </location>
</feature>
<dbReference type="InterPro" id="IPR013099">
    <property type="entry name" value="K_chnl_dom"/>
</dbReference>
<evidence type="ECO:0000256" key="9">
    <source>
        <dbReference type="SAM" id="Phobius"/>
    </source>
</evidence>
<comment type="subcellular location">
    <subcellularLocation>
        <location evidence="1">Membrane</location>
        <topology evidence="1">Multi-pass membrane protein</topology>
    </subcellularLocation>
</comment>
<keyword evidence="6 9" id="KW-0472">Membrane</keyword>
<gene>
    <name evidence="11" type="ORF">GCK32_009728</name>
</gene>
<accession>A0AAN8ITS8</accession>